<proteinExistence type="predicted"/>
<sequence>MYIYKYDKRPLIENSQSISASVFVRNYYLDLKKSVSLDNKYSFNFNDEQFVKDLIVKIEQNSTVNLKQEINGKIEFTEPNRVKLTYTKSNLGKGFVFWFICPACGKRVRYLYIPPYSEVSACRRCHRLVYEKQNDNKRFRGFNKFF</sequence>
<reference evidence="2" key="1">
    <citation type="submission" date="2017-09" db="EMBL/GenBank/DDBJ databases">
        <title>Depth-based differentiation of microbial function through sediment-hosted aquifers and enrichment of novel symbionts in the deep terrestrial subsurface.</title>
        <authorList>
            <person name="Probst A.J."/>
            <person name="Ladd B."/>
            <person name="Jarett J.K."/>
            <person name="Geller-Mcgrath D.E."/>
            <person name="Sieber C.M.K."/>
            <person name="Emerson J.B."/>
            <person name="Anantharaman K."/>
            <person name="Thomas B.C."/>
            <person name="Malmstrom R."/>
            <person name="Stieglmeier M."/>
            <person name="Klingl A."/>
            <person name="Woyke T."/>
            <person name="Ryan C.M."/>
            <person name="Banfield J.F."/>
        </authorList>
    </citation>
    <scope>NUCLEOTIDE SEQUENCE [LARGE SCALE GENOMIC DNA]</scope>
</reference>
<gene>
    <name evidence="1" type="ORF">COY87_01640</name>
</gene>
<evidence type="ECO:0000313" key="2">
    <source>
        <dbReference type="Proteomes" id="UP000229401"/>
    </source>
</evidence>
<organism evidence="1 2">
    <name type="scientific">Candidatus Roizmanbacteria bacterium CG_4_10_14_0_8_um_filter_33_9</name>
    <dbReference type="NCBI Taxonomy" id="1974826"/>
    <lineage>
        <taxon>Bacteria</taxon>
        <taxon>Candidatus Roizmaniibacteriota</taxon>
    </lineage>
</organism>
<accession>A0A2M7QJ18</accession>
<evidence type="ECO:0000313" key="1">
    <source>
        <dbReference type="EMBL" id="PIY72299.1"/>
    </source>
</evidence>
<comment type="caution">
    <text evidence="1">The sequence shown here is derived from an EMBL/GenBank/DDBJ whole genome shotgun (WGS) entry which is preliminary data.</text>
</comment>
<name>A0A2M7QJ18_9BACT</name>
<dbReference type="AlphaFoldDB" id="A0A2M7QJ18"/>
<protein>
    <submittedName>
        <fullName evidence="1">Uncharacterized protein</fullName>
    </submittedName>
</protein>
<dbReference type="EMBL" id="PFLI01000060">
    <property type="protein sequence ID" value="PIY72299.1"/>
    <property type="molecule type" value="Genomic_DNA"/>
</dbReference>
<dbReference type="Proteomes" id="UP000229401">
    <property type="component" value="Unassembled WGS sequence"/>
</dbReference>